<evidence type="ECO:0000313" key="2">
    <source>
        <dbReference type="EMBL" id="KIV86571.1"/>
    </source>
</evidence>
<accession>A0A0D1XEU7</accession>
<feature type="compositionally biased region" description="Polar residues" evidence="1">
    <location>
        <begin position="413"/>
        <end position="422"/>
    </location>
</feature>
<reference evidence="2 3" key="1">
    <citation type="submission" date="2015-01" db="EMBL/GenBank/DDBJ databases">
        <title>The Genome Sequence of Exophiala sideris CBS121828.</title>
        <authorList>
            <consortium name="The Broad Institute Genomics Platform"/>
            <person name="Cuomo C."/>
            <person name="de Hoog S."/>
            <person name="Gorbushina A."/>
            <person name="Stielow B."/>
            <person name="Teixiera M."/>
            <person name="Abouelleil A."/>
            <person name="Chapman S.B."/>
            <person name="Priest M."/>
            <person name="Young S.K."/>
            <person name="Wortman J."/>
            <person name="Nusbaum C."/>
            <person name="Birren B."/>
        </authorList>
    </citation>
    <scope>NUCLEOTIDE SEQUENCE [LARGE SCALE GENOMIC DNA]</scope>
    <source>
        <strain evidence="2 3">CBS 121828</strain>
    </source>
</reference>
<evidence type="ECO:0000313" key="3">
    <source>
        <dbReference type="Proteomes" id="UP000053599"/>
    </source>
</evidence>
<name>A0A0D1XEU7_9EURO</name>
<feature type="region of interest" description="Disordered" evidence="1">
    <location>
        <begin position="319"/>
        <end position="339"/>
    </location>
</feature>
<dbReference type="PANTHER" id="PTHR34706:SF2">
    <property type="entry name" value="RFEF"/>
    <property type="match status" value="1"/>
</dbReference>
<dbReference type="AlphaFoldDB" id="A0A0D1XEU7"/>
<dbReference type="HOGENOM" id="CLU_309041_0_0_1"/>
<feature type="region of interest" description="Disordered" evidence="1">
    <location>
        <begin position="409"/>
        <end position="455"/>
    </location>
</feature>
<dbReference type="EMBL" id="KN846951">
    <property type="protein sequence ID" value="KIV86571.1"/>
    <property type="molecule type" value="Genomic_DNA"/>
</dbReference>
<sequence>MDPVTILGVVGTAIALAQVAAELVKAVQKQIYETVRAPFWVTDLVQEIMITGVILAKIRQLIDHQYTTATLIFSDEGLLVLQESAHFCENVCSEISDGLRKVSRQIDQAFISRQTNDILQSIKSIQLSHWGKVKYSFKKDEFDQWTCVMSRVKSSIHLLLDIDTLVKSRTTQPSSPLQAQMLTSEADTVKRLAKHHVQRQQAREKVETVVSHHKQAIEHENSIRPQVHPEEIENICGLPAFVQVLTRNGAYFEAVAIELELGTWETRQMKLNLTQRAILEQFAQNEAQAGDPAWKTLASLSFDEQEAVLRALKNAKAEKSGIQSGMGPDTTGQPGREPELLAISIKDKPPRRRYRWKSFRVNGRKVSTRHVKEILVILANVGSSGLSSQTALSEAAESMLSGKQPVSALTGPNIPTATSKITLPSAPSGEVDDHVPQPSEGSGAGGDDTGMPQHLDDAQHISARSTDVEAESLPGAAAWDRQRREVDSYALAEKYLKLWTRVYSDAHLAEARRAIVVEDGKVLLKPPQLDLRPNAEVDIDDVLNQQIQFSGGTLWDSNMNEMIRRIGLFIKDHKLAIMFAQVMKADQNFLYNLASRHGKIGLRVPADPRNEHQMNEAQQTSMDLVLLVLYDIVVFIDSKPSWAADDSIVADVGRYLSYITKAAGASHTGICQLYFPNSSAPYQIDENRVQGIEEVLKRHVTDPAERSSLSRPVLVHVMTAAEAGARDDLQAAIFRASRKLRAAGYPVMSFAVHVEQVGNEVAPFRLGNFLAAFERDSRVRSNVAAIMPFEYAQHRENHAPEGARTLTPTAWIMKLLIGAIDLKWKPADYSSPHWTREAWSSTSTPPATAAPAQGTSRAHSTLVRNSTAAQINGTTGVRDATPKSPMNPGLQADDKQPDMVHRAVTDDDAVEPSRPQVDVFDDSHAVDDSDSVPSEVADEYSSNKSGLSTHQYDM</sequence>
<evidence type="ECO:0008006" key="4">
    <source>
        <dbReference type="Google" id="ProtNLM"/>
    </source>
</evidence>
<proteinExistence type="predicted"/>
<evidence type="ECO:0000256" key="1">
    <source>
        <dbReference type="SAM" id="MobiDB-lite"/>
    </source>
</evidence>
<feature type="compositionally biased region" description="Basic and acidic residues" evidence="1">
    <location>
        <begin position="892"/>
        <end position="905"/>
    </location>
</feature>
<feature type="compositionally biased region" description="Polar residues" evidence="1">
    <location>
        <begin position="853"/>
        <end position="875"/>
    </location>
</feature>
<protein>
    <recommendedName>
        <fullName evidence="4">Fungal N-terminal domain-containing protein</fullName>
    </recommendedName>
</protein>
<dbReference type="STRING" id="1016849.A0A0D1XEU7"/>
<feature type="compositionally biased region" description="Polar residues" evidence="1">
    <location>
        <begin position="940"/>
        <end position="954"/>
    </location>
</feature>
<feature type="compositionally biased region" description="Low complexity" evidence="1">
    <location>
        <begin position="840"/>
        <end position="852"/>
    </location>
</feature>
<dbReference type="Proteomes" id="UP000053599">
    <property type="component" value="Unassembled WGS sequence"/>
</dbReference>
<gene>
    <name evidence="2" type="ORF">PV11_02172</name>
</gene>
<organism evidence="2 3">
    <name type="scientific">Exophiala sideris</name>
    <dbReference type="NCBI Taxonomy" id="1016849"/>
    <lineage>
        <taxon>Eukaryota</taxon>
        <taxon>Fungi</taxon>
        <taxon>Dikarya</taxon>
        <taxon>Ascomycota</taxon>
        <taxon>Pezizomycotina</taxon>
        <taxon>Eurotiomycetes</taxon>
        <taxon>Chaetothyriomycetidae</taxon>
        <taxon>Chaetothyriales</taxon>
        <taxon>Herpotrichiellaceae</taxon>
        <taxon>Exophiala</taxon>
    </lineage>
</organism>
<feature type="region of interest" description="Disordered" evidence="1">
    <location>
        <begin position="833"/>
        <end position="954"/>
    </location>
</feature>
<dbReference type="PANTHER" id="PTHR34706">
    <property type="entry name" value="SLR1338 PROTEIN"/>
    <property type="match status" value="1"/>
</dbReference>